<feature type="domain" description="Gp28/Gp37-like" evidence="1">
    <location>
        <begin position="3"/>
        <end position="337"/>
    </location>
</feature>
<gene>
    <name evidence="2" type="ORF">ACFFN1_06795</name>
</gene>
<dbReference type="Proteomes" id="UP001589707">
    <property type="component" value="Unassembled WGS sequence"/>
</dbReference>
<protein>
    <recommendedName>
        <fullName evidence="1">Gp28/Gp37-like domain-containing protein</fullName>
    </recommendedName>
</protein>
<evidence type="ECO:0000313" key="2">
    <source>
        <dbReference type="EMBL" id="MFB9776109.1"/>
    </source>
</evidence>
<reference evidence="2 3" key="1">
    <citation type="submission" date="2024-09" db="EMBL/GenBank/DDBJ databases">
        <authorList>
            <person name="Sun Q."/>
            <person name="Mori K."/>
        </authorList>
    </citation>
    <scope>NUCLEOTIDE SEQUENCE [LARGE SCALE GENOMIC DNA]</scope>
    <source>
        <strain evidence="2 3">JCM 11683</strain>
    </source>
</reference>
<evidence type="ECO:0000313" key="3">
    <source>
        <dbReference type="Proteomes" id="UP001589707"/>
    </source>
</evidence>
<dbReference type="EMBL" id="JBHMAU010000046">
    <property type="protein sequence ID" value="MFB9776109.1"/>
    <property type="molecule type" value="Genomic_DNA"/>
</dbReference>
<name>A0ABV5X1B2_9MICO</name>
<sequence>MQVEIRNHDLAPRGVLPSLSGKAVLRNNSVSTWSVEANGNDPRWRRAQPGWHVRITDHGAPVVSGFITEFTETASPDNHTRTISISGVSYHALLAGALVIPNPPTVTGQLPAQDMWKGQGPAGDVIRRLIREQIGPTAPADYKVPYLRVPDSTVKGKTVQVGERFTNLLDVVKTAAENGGLVTFFDTHNAEVIFRLRAPRDLTRVVRLTRANGGIGGYTLTQQAPEVTEVIVGGTGTGTTRKLWRATRPDPHWGIRVTQFVDRQSTTDSNELKQAADKELDDGQAKSLVTFDAHPVPNRRFGIDYGLGDRITADLDGQTITDTLQIAEITWDAKKTDTKYQVGPTADETQLNQATGRLNQRVRELSRQLRETATR</sequence>
<keyword evidence="3" id="KW-1185">Reference proteome</keyword>
<organism evidence="2 3">
    <name type="scientific">Brevibacterium otitidis</name>
    <dbReference type="NCBI Taxonomy" id="53364"/>
    <lineage>
        <taxon>Bacteria</taxon>
        <taxon>Bacillati</taxon>
        <taxon>Actinomycetota</taxon>
        <taxon>Actinomycetes</taxon>
        <taxon>Micrococcales</taxon>
        <taxon>Brevibacteriaceae</taxon>
        <taxon>Brevibacterium</taxon>
    </lineage>
</organism>
<proteinExistence type="predicted"/>
<evidence type="ECO:0000259" key="1">
    <source>
        <dbReference type="Pfam" id="PF14594"/>
    </source>
</evidence>
<accession>A0ABV5X1B2</accession>
<comment type="caution">
    <text evidence="2">The sequence shown here is derived from an EMBL/GenBank/DDBJ whole genome shotgun (WGS) entry which is preliminary data.</text>
</comment>
<dbReference type="RefSeq" id="WP_376839786.1">
    <property type="nucleotide sequence ID" value="NZ_JBHMAU010000046.1"/>
</dbReference>
<dbReference type="Pfam" id="PF14594">
    <property type="entry name" value="Sipho_Gp37"/>
    <property type="match status" value="1"/>
</dbReference>
<dbReference type="InterPro" id="IPR029432">
    <property type="entry name" value="Gp28/Gp37-like_dom"/>
</dbReference>